<dbReference type="Pfam" id="PF00400">
    <property type="entry name" value="WD40"/>
    <property type="match status" value="6"/>
</dbReference>
<dbReference type="InterPro" id="IPR020472">
    <property type="entry name" value="WD40_PAC1"/>
</dbReference>
<keyword evidence="11" id="KW-1185">Reference proteome</keyword>
<dbReference type="AlphaFoldDB" id="A0A9N8VW23"/>
<feature type="domain" description="TFIID subunit TAF5 NTD2" evidence="9">
    <location>
        <begin position="67"/>
        <end position="195"/>
    </location>
</feature>
<evidence type="ECO:0000259" key="9">
    <source>
        <dbReference type="Pfam" id="PF04494"/>
    </source>
</evidence>
<gene>
    <name evidence="10" type="ORF">PBRASI_LOCUS762</name>
</gene>
<dbReference type="PROSITE" id="PS50082">
    <property type="entry name" value="WD_REPEATS_2"/>
    <property type="match status" value="5"/>
</dbReference>
<dbReference type="EMBL" id="CAJVPI010000041">
    <property type="protein sequence ID" value="CAG8464539.1"/>
    <property type="molecule type" value="Genomic_DNA"/>
</dbReference>
<evidence type="ECO:0000256" key="7">
    <source>
        <dbReference type="ARBA" id="ARBA00023242"/>
    </source>
</evidence>
<keyword evidence="3 8" id="KW-0853">WD repeat</keyword>
<dbReference type="Gene3D" id="1.25.40.500">
    <property type="entry name" value="TFIID subunit TAF5, NTD2 domain"/>
    <property type="match status" value="1"/>
</dbReference>
<dbReference type="Proteomes" id="UP000789739">
    <property type="component" value="Unassembled WGS sequence"/>
</dbReference>
<keyword evidence="5" id="KW-0805">Transcription regulation</keyword>
<evidence type="ECO:0000256" key="3">
    <source>
        <dbReference type="ARBA" id="ARBA00022574"/>
    </source>
</evidence>
<dbReference type="CDD" id="cd00200">
    <property type="entry name" value="WD40"/>
    <property type="match status" value="1"/>
</dbReference>
<name>A0A9N8VW23_9GLOM</name>
<feature type="repeat" description="WD" evidence="8">
    <location>
        <begin position="405"/>
        <end position="432"/>
    </location>
</feature>
<dbReference type="SMART" id="SM00320">
    <property type="entry name" value="WD40"/>
    <property type="match status" value="6"/>
</dbReference>
<dbReference type="Pfam" id="PF04494">
    <property type="entry name" value="TFIID_NTD2"/>
    <property type="match status" value="1"/>
</dbReference>
<evidence type="ECO:0000256" key="8">
    <source>
        <dbReference type="PROSITE-ProRule" id="PRU00221"/>
    </source>
</evidence>
<evidence type="ECO:0000256" key="1">
    <source>
        <dbReference type="ARBA" id="ARBA00004123"/>
    </source>
</evidence>
<evidence type="ECO:0000256" key="5">
    <source>
        <dbReference type="ARBA" id="ARBA00023015"/>
    </source>
</evidence>
<dbReference type="InterPro" id="IPR001680">
    <property type="entry name" value="WD40_rpt"/>
</dbReference>
<dbReference type="CDD" id="cd08044">
    <property type="entry name" value="TAF5_NTD2"/>
    <property type="match status" value="1"/>
</dbReference>
<accession>A0A9N8VW23</accession>
<dbReference type="Gene3D" id="2.130.10.10">
    <property type="entry name" value="YVTN repeat-like/Quinoprotein amine dehydrogenase"/>
    <property type="match status" value="2"/>
</dbReference>
<dbReference type="InterPro" id="IPR019775">
    <property type="entry name" value="WD40_repeat_CS"/>
</dbReference>
<evidence type="ECO:0000256" key="4">
    <source>
        <dbReference type="ARBA" id="ARBA00022737"/>
    </source>
</evidence>
<dbReference type="PROSITE" id="PS50294">
    <property type="entry name" value="WD_REPEATS_REGION"/>
    <property type="match status" value="4"/>
</dbReference>
<dbReference type="InterPro" id="IPR036322">
    <property type="entry name" value="WD40_repeat_dom_sf"/>
</dbReference>
<dbReference type="InterPro" id="IPR037264">
    <property type="entry name" value="TFIID_NTD2_sf"/>
</dbReference>
<dbReference type="SUPFAM" id="SSF160897">
    <property type="entry name" value="Taf5 N-terminal domain-like"/>
    <property type="match status" value="1"/>
</dbReference>
<dbReference type="PANTHER" id="PTHR19879:SF1">
    <property type="entry name" value="CANNONBALL-RELATED"/>
    <property type="match status" value="1"/>
</dbReference>
<dbReference type="InterPro" id="IPR015943">
    <property type="entry name" value="WD40/YVTN_repeat-like_dom_sf"/>
</dbReference>
<dbReference type="PROSITE" id="PS50896">
    <property type="entry name" value="LISH"/>
    <property type="match status" value="1"/>
</dbReference>
<dbReference type="PRINTS" id="PR00320">
    <property type="entry name" value="GPROTEINBRPT"/>
</dbReference>
<sequence length="687" mass="78182">MSAEQPRHLPDKELDKIVLNYLTQKGYKHTELMFRNEIRAIAGEDYTMDEMNAVSGYQFFPTDPDSNNPDSYISSYADLRTLIERSMDIYKLELRLVMFPVFAHIYLDLVFKGFLDKAMHFMEEFKTDHYEYYGDNIRKLSIITHSQHLQENEFAITLRSQKYNVRLSNVSTKLLLNFLQENKLYIILRIVNQYLEIEETVNHQQTLMMSDIADVTGVTGYSTHGLDDFNKQKVFLGPLPPEPTFVEEAEQVLKVKDTQLNNMDPQSLGDDDLSTLLEDITKDFKDSIEAPDRNDVPLPPSKGSDIQTKIEELFELRHRIKLGASTLPSICFYTFHNTYDSLNCISISDDATLIAGGFSESYVKIWSLKGEKLKAFMNNVRPTFVSEVSDLERLREQHGSECKRLVGHSGPVFGLSFSPDNRYLVTCSEDKTGILMSARLWSVDTFTNLVCYKGHNYPIWDVDFGPYGFYFATASYDRTARLWSCDHIYPLRIFAGHLSDVDCVKFHPNSRYILTGSSDRMVRMWDIQTGRCVRIMSGHSGAVHSLAVSDNGHIMASAGEDKKVILRDLRTGKTLRKLTGHTDIVYTLEFSRGGNLLVSGGADQTVRVWDVNACLSDQSDYNTSATNMENGNTSVGQARNSESARVKSDELLATFPTKRTPVYKVKFTRRNLCLATGAFTKLSEKEQ</sequence>
<reference evidence="10" key="1">
    <citation type="submission" date="2021-06" db="EMBL/GenBank/DDBJ databases">
        <authorList>
            <person name="Kallberg Y."/>
            <person name="Tangrot J."/>
            <person name="Rosling A."/>
        </authorList>
    </citation>
    <scope>NUCLEOTIDE SEQUENCE</scope>
    <source>
        <strain evidence="10">BR232B</strain>
    </source>
</reference>
<dbReference type="PANTHER" id="PTHR19879">
    <property type="entry name" value="TRANSCRIPTION INITIATION FACTOR TFIID"/>
    <property type="match status" value="1"/>
</dbReference>
<dbReference type="SUPFAM" id="SSF50978">
    <property type="entry name" value="WD40 repeat-like"/>
    <property type="match status" value="1"/>
</dbReference>
<organism evidence="10 11">
    <name type="scientific">Paraglomus brasilianum</name>
    <dbReference type="NCBI Taxonomy" id="144538"/>
    <lineage>
        <taxon>Eukaryota</taxon>
        <taxon>Fungi</taxon>
        <taxon>Fungi incertae sedis</taxon>
        <taxon>Mucoromycota</taxon>
        <taxon>Glomeromycotina</taxon>
        <taxon>Glomeromycetes</taxon>
        <taxon>Paraglomerales</taxon>
        <taxon>Paraglomeraceae</taxon>
        <taxon>Paraglomus</taxon>
    </lineage>
</organism>
<feature type="repeat" description="WD" evidence="8">
    <location>
        <begin position="578"/>
        <end position="612"/>
    </location>
</feature>
<dbReference type="GO" id="GO:0006367">
    <property type="term" value="P:transcription initiation at RNA polymerase II promoter"/>
    <property type="evidence" value="ECO:0007669"/>
    <property type="project" value="TreeGrafter"/>
</dbReference>
<keyword evidence="6" id="KW-0804">Transcription</keyword>
<proteinExistence type="inferred from homology"/>
<keyword evidence="4" id="KW-0677">Repeat</keyword>
<evidence type="ECO:0000313" key="10">
    <source>
        <dbReference type="EMBL" id="CAG8464539.1"/>
    </source>
</evidence>
<dbReference type="GO" id="GO:0005669">
    <property type="term" value="C:transcription factor TFIID complex"/>
    <property type="evidence" value="ECO:0007669"/>
    <property type="project" value="TreeGrafter"/>
</dbReference>
<comment type="similarity">
    <text evidence="2">Belongs to the WD repeat TAF5 family.</text>
</comment>
<evidence type="ECO:0000313" key="11">
    <source>
        <dbReference type="Proteomes" id="UP000789739"/>
    </source>
</evidence>
<comment type="subcellular location">
    <subcellularLocation>
        <location evidence="1">Nucleus</location>
    </subcellularLocation>
</comment>
<evidence type="ECO:0000256" key="6">
    <source>
        <dbReference type="ARBA" id="ARBA00023163"/>
    </source>
</evidence>
<feature type="repeat" description="WD" evidence="8">
    <location>
        <begin position="494"/>
        <end position="535"/>
    </location>
</feature>
<comment type="caution">
    <text evidence="10">The sequence shown here is derived from an EMBL/GenBank/DDBJ whole genome shotgun (WGS) entry which is preliminary data.</text>
</comment>
<dbReference type="PROSITE" id="PS00678">
    <property type="entry name" value="WD_REPEATS_1"/>
    <property type="match status" value="2"/>
</dbReference>
<feature type="repeat" description="WD" evidence="8">
    <location>
        <begin position="536"/>
        <end position="577"/>
    </location>
</feature>
<dbReference type="InterPro" id="IPR007582">
    <property type="entry name" value="TFIID_NTD2"/>
</dbReference>
<evidence type="ECO:0000256" key="2">
    <source>
        <dbReference type="ARBA" id="ARBA00009435"/>
    </source>
</evidence>
<dbReference type="OrthoDB" id="10266330at2759"/>
<protein>
    <submittedName>
        <fullName evidence="10">3722_t:CDS:1</fullName>
    </submittedName>
</protein>
<feature type="repeat" description="WD" evidence="8">
    <location>
        <begin position="452"/>
        <end position="484"/>
    </location>
</feature>
<keyword evidence="7" id="KW-0539">Nucleus</keyword>
<dbReference type="Pfam" id="PF08513">
    <property type="entry name" value="LisH"/>
    <property type="match status" value="1"/>
</dbReference>
<dbReference type="InterPro" id="IPR006594">
    <property type="entry name" value="LisH"/>
</dbReference>
<dbReference type="GO" id="GO:0016251">
    <property type="term" value="F:RNA polymerase II general transcription initiation factor activity"/>
    <property type="evidence" value="ECO:0007669"/>
    <property type="project" value="TreeGrafter"/>
</dbReference>